<protein>
    <submittedName>
        <fullName evidence="1">Uncharacterized protein</fullName>
    </submittedName>
</protein>
<sequence length="42" mass="5087">MPLMQVYFWVLKKKTIFTEGTFAFSGIYRRGSIQNQRRKKQC</sequence>
<organism evidence="1">
    <name type="scientific">Chlamydia pneumoniae</name>
    <name type="common">Chlamydophila pneumoniae</name>
    <dbReference type="NCBI Taxonomy" id="83558"/>
    <lineage>
        <taxon>Bacteria</taxon>
        <taxon>Pseudomonadati</taxon>
        <taxon>Chlamydiota</taxon>
        <taxon>Chlamydiia</taxon>
        <taxon>Chlamydiales</taxon>
        <taxon>Chlamydiaceae</taxon>
        <taxon>Chlamydia/Chlamydophila group</taxon>
        <taxon>Chlamydia</taxon>
    </lineage>
</organism>
<gene>
    <name evidence="1" type="ORF">BN1224_U1271_C_06940</name>
</gene>
<reference evidence="1" key="1">
    <citation type="submission" date="2015-05" db="EMBL/GenBank/DDBJ databases">
        <authorList>
            <person name="Rattei Thomas"/>
        </authorList>
    </citation>
    <scope>NUCLEOTIDE SEQUENCE</scope>
    <source>
        <strain evidence="1">U1271</strain>
    </source>
</reference>
<proteinExistence type="predicted"/>
<evidence type="ECO:0000313" key="1">
    <source>
        <dbReference type="EMBL" id="CRI49754.1"/>
    </source>
</evidence>
<dbReference type="EMBL" id="LN847244">
    <property type="protein sequence ID" value="CRI49754.1"/>
    <property type="molecule type" value="Genomic_DNA"/>
</dbReference>
<name>A0A0F7XCI1_CHLPN</name>
<accession>A0A0F7XCI1</accession>
<dbReference type="AlphaFoldDB" id="A0A0F7XCI1"/>